<dbReference type="OrthoDB" id="2964295at2"/>
<evidence type="ECO:0000313" key="3">
    <source>
        <dbReference type="Proteomes" id="UP000255326"/>
    </source>
</evidence>
<dbReference type="InterPro" id="IPR024775">
    <property type="entry name" value="DinB-like"/>
</dbReference>
<sequence>MKTSMKEVMKHHQDYLTWLESLKETDENWFHAPIGEGKWSPSAIISHIMFWDVHCMDEKFPMIGSGNTVKDFPPFETVNQAAWKYAKDKKSEELIEEGMSTRMKLIQKAAVFKEEDLDVRFKVGSNEMTLAELFLDFIWHDKHHMNQVDQFLKTRTGG</sequence>
<dbReference type="SUPFAM" id="SSF109854">
    <property type="entry name" value="DinB/YfiT-like putative metalloenzymes"/>
    <property type="match status" value="1"/>
</dbReference>
<evidence type="ECO:0000313" key="2">
    <source>
        <dbReference type="EMBL" id="RDI47652.1"/>
    </source>
</evidence>
<dbReference type="RefSeq" id="WP_114743865.1">
    <property type="nucleotide sequence ID" value="NZ_QQAY01000001.1"/>
</dbReference>
<evidence type="ECO:0000259" key="1">
    <source>
        <dbReference type="Pfam" id="PF12867"/>
    </source>
</evidence>
<name>A0A370GVE6_9BACI</name>
<dbReference type="EMBL" id="QQAY01000001">
    <property type="protein sequence ID" value="RDI47652.1"/>
    <property type="molecule type" value="Genomic_DNA"/>
</dbReference>
<comment type="caution">
    <text evidence="2">The sequence shown here is derived from an EMBL/GenBank/DDBJ whole genome shotgun (WGS) entry which is preliminary data.</text>
</comment>
<organism evidence="2 3">
    <name type="scientific">Falsibacillus pallidus</name>
    <dbReference type="NCBI Taxonomy" id="493781"/>
    <lineage>
        <taxon>Bacteria</taxon>
        <taxon>Bacillati</taxon>
        <taxon>Bacillota</taxon>
        <taxon>Bacilli</taxon>
        <taxon>Bacillales</taxon>
        <taxon>Bacillaceae</taxon>
        <taxon>Falsibacillus</taxon>
    </lineage>
</organism>
<dbReference type="Pfam" id="PF12867">
    <property type="entry name" value="DinB_2"/>
    <property type="match status" value="1"/>
</dbReference>
<feature type="domain" description="DinB-like" evidence="1">
    <location>
        <begin position="11"/>
        <end position="148"/>
    </location>
</feature>
<gene>
    <name evidence="2" type="ORF">DFR59_101311</name>
</gene>
<reference evidence="2 3" key="1">
    <citation type="submission" date="2018-07" db="EMBL/GenBank/DDBJ databases">
        <title>Genomic Encyclopedia of Type Strains, Phase IV (KMG-IV): sequencing the most valuable type-strain genomes for metagenomic binning, comparative biology and taxonomic classification.</title>
        <authorList>
            <person name="Goeker M."/>
        </authorList>
    </citation>
    <scope>NUCLEOTIDE SEQUENCE [LARGE SCALE GENOMIC DNA]</scope>
    <source>
        <strain evidence="2 3">DSM 25281</strain>
    </source>
</reference>
<dbReference type="Proteomes" id="UP000255326">
    <property type="component" value="Unassembled WGS sequence"/>
</dbReference>
<proteinExistence type="predicted"/>
<accession>A0A370GVE6</accession>
<dbReference type="InterPro" id="IPR034660">
    <property type="entry name" value="DinB/YfiT-like"/>
</dbReference>
<dbReference type="AlphaFoldDB" id="A0A370GVE6"/>
<protein>
    <submittedName>
        <fullName evidence="2">Putative damage-inducible protein DinB</fullName>
    </submittedName>
</protein>
<dbReference type="Gene3D" id="1.20.120.450">
    <property type="entry name" value="dinb family like domain"/>
    <property type="match status" value="1"/>
</dbReference>
<keyword evidence="3" id="KW-1185">Reference proteome</keyword>